<reference evidence="3 4" key="1">
    <citation type="submission" date="2016-10" db="EMBL/GenBank/DDBJ databases">
        <title>Complete genome sequences of three Cupriavidus strains isolated from various Malaysian environments.</title>
        <authorList>
            <person name="Abdullah A.A.-A."/>
            <person name="Shafie N.A.H."/>
            <person name="Lau N.S."/>
        </authorList>
    </citation>
    <scope>NUCLEOTIDE SEQUENCE [LARGE SCALE GENOMIC DNA]</scope>
    <source>
        <strain evidence="3 4">USMAA1020</strain>
    </source>
</reference>
<dbReference type="Gene3D" id="3.40.50.720">
    <property type="entry name" value="NAD(P)-binding Rossmann-like Domain"/>
    <property type="match status" value="1"/>
</dbReference>
<proteinExistence type="predicted"/>
<evidence type="ECO:0000256" key="1">
    <source>
        <dbReference type="ARBA" id="ARBA00022857"/>
    </source>
</evidence>
<keyword evidence="2" id="KW-0560">Oxidoreductase</keyword>
<evidence type="ECO:0000313" key="4">
    <source>
        <dbReference type="Proteomes" id="UP000177515"/>
    </source>
</evidence>
<gene>
    <name evidence="3" type="ORF">BKK80_00335</name>
</gene>
<dbReference type="NCBIfam" id="NF005752">
    <property type="entry name" value="PRK07576.1"/>
    <property type="match status" value="1"/>
</dbReference>
<dbReference type="InterPro" id="IPR036291">
    <property type="entry name" value="NAD(P)-bd_dom_sf"/>
</dbReference>
<sequence length="269" mass="27467">MTSAFKDQMLAGKTAFVAGGSSGINLGIAQALARAGARVGLISRDAGRIEAAAGTIRAAGGSALGLAADVRDFDAVEAALARTRAELGAIDIVVSGAAGNFLAPALGMSANGFKTVVDIDLIGTFNVFRASFAHLNKPGASLIAITAPQAHNAMMFQVHACAAKAGINMMVKCLAMEWGPAGVRVNGISPGPIADTEGMARLAPTAEMEQRYKARLALRDYGDKSDIADTALFLCSDNSRYITGTIIDCDGGSKLGDASADALQPPPRA</sequence>
<dbReference type="PANTHER" id="PTHR43296">
    <property type="entry name" value="PEROXISOMAL 2,4-DIENOYL-COA REDUCTASE"/>
    <property type="match status" value="1"/>
</dbReference>
<protein>
    <submittedName>
        <fullName evidence="3">Short-chain dehydrogenase</fullName>
    </submittedName>
</protein>
<organism evidence="3 4">
    <name type="scientific">Cupriavidus malaysiensis</name>
    <dbReference type="NCBI Taxonomy" id="367825"/>
    <lineage>
        <taxon>Bacteria</taxon>
        <taxon>Pseudomonadati</taxon>
        <taxon>Pseudomonadota</taxon>
        <taxon>Betaproteobacteria</taxon>
        <taxon>Burkholderiales</taxon>
        <taxon>Burkholderiaceae</taxon>
        <taxon>Cupriavidus</taxon>
    </lineage>
</organism>
<keyword evidence="4" id="KW-1185">Reference proteome</keyword>
<dbReference type="InterPro" id="IPR002347">
    <property type="entry name" value="SDR_fam"/>
</dbReference>
<dbReference type="EMBL" id="CP017754">
    <property type="protein sequence ID" value="AOZ04454.1"/>
    <property type="molecule type" value="Genomic_DNA"/>
</dbReference>
<dbReference type="PRINTS" id="PR00081">
    <property type="entry name" value="GDHRDH"/>
</dbReference>
<keyword evidence="1" id="KW-0521">NADP</keyword>
<dbReference type="PANTHER" id="PTHR43296:SF2">
    <property type="entry name" value="PEROXISOMAL 2,4-DIENOYL-COA REDUCTASE [(3E)-ENOYL-COA-PRODUCING]"/>
    <property type="match status" value="1"/>
</dbReference>
<accession>A0A1D9HX76</accession>
<dbReference type="RefSeq" id="WP_071010294.1">
    <property type="nucleotide sequence ID" value="NZ_CP017754.1"/>
</dbReference>
<name>A0A1D9HX76_9BURK</name>
<dbReference type="InterPro" id="IPR045017">
    <property type="entry name" value="DECR2-like"/>
</dbReference>
<evidence type="ECO:0000256" key="2">
    <source>
        <dbReference type="ARBA" id="ARBA00023002"/>
    </source>
</evidence>
<dbReference type="Proteomes" id="UP000177515">
    <property type="component" value="Chromosome 1"/>
</dbReference>
<evidence type="ECO:0000313" key="3">
    <source>
        <dbReference type="EMBL" id="AOZ04454.1"/>
    </source>
</evidence>
<dbReference type="SUPFAM" id="SSF51735">
    <property type="entry name" value="NAD(P)-binding Rossmann-fold domains"/>
    <property type="match status" value="1"/>
</dbReference>
<dbReference type="Pfam" id="PF13561">
    <property type="entry name" value="adh_short_C2"/>
    <property type="match status" value="1"/>
</dbReference>